<organism evidence="3">
    <name type="scientific">Nematocida ausubeli (strain ATCC PRA-371 / ERTm2)</name>
    <name type="common">Nematode killer fungus</name>
    <dbReference type="NCBI Taxonomy" id="1913371"/>
    <lineage>
        <taxon>Eukaryota</taxon>
        <taxon>Fungi</taxon>
        <taxon>Fungi incertae sedis</taxon>
        <taxon>Microsporidia</taxon>
        <taxon>Nematocida</taxon>
    </lineage>
</organism>
<evidence type="ECO:0000256" key="1">
    <source>
        <dbReference type="SAM" id="Phobius"/>
    </source>
</evidence>
<sequence>MVLARVFLTLIVGIWGKNAQGAYHCSGDIKKRAELSRSYGIDDIYNKVYMAGLSSGKTGTNKNLLGDSLNEKRPFKAESTPNNPDNPDAKKYTYEEKKQELIEVLTKIVNYIFHGGVPEKIKTAVSIKPEEKIFEIIDKAYIPWALTAMFIVGCNMAIYGIQYKNIHAFSLVWYYLFRAVHVNISMPAYNFLLNRFISGFVPEMLLEYIQTQTGQLVLSATICLALSVLACWVVSLWFRVVAMGSVLLISTCLVKSADVMPIRLDRLLLLIVCLIVLVLALYKFMHKNIENYIFICLFGFFSSLLIFLPLSEFLELGMAIPPILLNYNTDIRTSDISLTSEYIAIGLLMASTIIMQICTRRKKG</sequence>
<feature type="transmembrane region" description="Helical" evidence="1">
    <location>
        <begin position="213"/>
        <end position="233"/>
    </location>
</feature>
<feature type="transmembrane region" description="Helical" evidence="1">
    <location>
        <begin position="141"/>
        <end position="161"/>
    </location>
</feature>
<reference evidence="3" key="1">
    <citation type="submission" date="2011-03" db="EMBL/GenBank/DDBJ databases">
        <title>The Genome Sequence of Nematocida sp1 strain ERTm2.</title>
        <authorList>
            <consortium name="The Broad Institute Genome Sequencing Platform"/>
            <consortium name="The Broad Institute Genome Sequencing Center for Infectious Disease"/>
            <person name="Cuomo C."/>
            <person name="Troemel E."/>
            <person name="Young S.K."/>
            <person name="Zeng Q."/>
            <person name="Gargeya S."/>
            <person name="Fitzgerald M."/>
            <person name="Haas B."/>
            <person name="Abouelleil A."/>
            <person name="Alvarado L."/>
            <person name="Arachchi H.M."/>
            <person name="Berlin A."/>
            <person name="Brown A."/>
            <person name="Chapman S.B."/>
            <person name="Chen Z."/>
            <person name="Dunbar C."/>
            <person name="Freedman E."/>
            <person name="Gearin G."/>
            <person name="Gellesch M."/>
            <person name="Goldberg J."/>
            <person name="Griggs A."/>
            <person name="Gujja S."/>
            <person name="Heilman E.R."/>
            <person name="Heiman D."/>
            <person name="Howarth C."/>
            <person name="Larson L."/>
            <person name="Lui A."/>
            <person name="MacDonald P.J.P."/>
            <person name="Mehta T."/>
            <person name="Montmayeur A."/>
            <person name="Murphy C."/>
            <person name="Neiman D."/>
            <person name="Pearson M."/>
            <person name="Priest M."/>
            <person name="Roberts A."/>
            <person name="Saif S."/>
            <person name="Shea T."/>
            <person name="Shenoy N."/>
            <person name="Sisk P."/>
            <person name="Stolte C."/>
            <person name="Sykes S."/>
            <person name="White J."/>
            <person name="Yandava C."/>
            <person name="Wortman J."/>
            <person name="Nusbaum C."/>
            <person name="Birren B."/>
        </authorList>
    </citation>
    <scope>NUCLEOTIDE SEQUENCE</scope>
    <source>
        <strain evidence="3">ERTm2</strain>
    </source>
</reference>
<keyword evidence="2" id="KW-0732">Signal</keyword>
<keyword evidence="1" id="KW-1133">Transmembrane helix</keyword>
<name>H8Z8V1_NEMA1</name>
<dbReference type="EMBL" id="JH604633">
    <property type="protein sequence ID" value="EHY66382.1"/>
    <property type="molecule type" value="Genomic_DNA"/>
</dbReference>
<dbReference type="HOGENOM" id="CLU_760945_0_0_1"/>
<feature type="transmembrane region" description="Helical" evidence="1">
    <location>
        <begin position="173"/>
        <end position="193"/>
    </location>
</feature>
<proteinExistence type="predicted"/>
<evidence type="ECO:0000256" key="2">
    <source>
        <dbReference type="SAM" id="SignalP"/>
    </source>
</evidence>
<feature type="transmembrane region" description="Helical" evidence="1">
    <location>
        <begin position="342"/>
        <end position="359"/>
    </location>
</feature>
<feature type="chain" id="PRO_5003618402" evidence="2">
    <location>
        <begin position="17"/>
        <end position="364"/>
    </location>
</feature>
<keyword evidence="1" id="KW-0472">Membrane</keyword>
<keyword evidence="1" id="KW-0812">Transmembrane</keyword>
<feature type="transmembrane region" description="Helical" evidence="1">
    <location>
        <begin position="267"/>
        <end position="285"/>
    </location>
</feature>
<evidence type="ECO:0000313" key="3">
    <source>
        <dbReference type="EMBL" id="EHY66382.1"/>
    </source>
</evidence>
<protein>
    <submittedName>
        <fullName evidence="3">Uncharacterized protein</fullName>
    </submittedName>
</protein>
<gene>
    <name evidence="3" type="ORF">NERG_00021</name>
</gene>
<accession>H8Z8V1</accession>
<feature type="transmembrane region" description="Helical" evidence="1">
    <location>
        <begin position="292"/>
        <end position="310"/>
    </location>
</feature>
<dbReference type="Proteomes" id="UP000005622">
    <property type="component" value="Unassembled WGS sequence"/>
</dbReference>
<feature type="signal peptide" evidence="2">
    <location>
        <begin position="1"/>
        <end position="16"/>
    </location>
</feature>
<dbReference type="AlphaFoldDB" id="H8Z8V1"/>